<dbReference type="PROSITE" id="PS51352">
    <property type="entry name" value="THIOREDOXIN_2"/>
    <property type="match status" value="1"/>
</dbReference>
<feature type="domain" description="Thioredoxin" evidence="5">
    <location>
        <begin position="1"/>
        <end position="106"/>
    </location>
</feature>
<keyword evidence="2 4" id="KW-1015">Disulfide bond</keyword>
<evidence type="ECO:0000256" key="3">
    <source>
        <dbReference type="PIRNR" id="PIRNR000077"/>
    </source>
</evidence>
<dbReference type="GO" id="GO:0015035">
    <property type="term" value="F:protein-disulfide reductase activity"/>
    <property type="evidence" value="ECO:0007669"/>
    <property type="project" value="InterPro"/>
</dbReference>
<dbReference type="PRINTS" id="PR00421">
    <property type="entry name" value="THIOREDOXIN"/>
</dbReference>
<dbReference type="InterPro" id="IPR005746">
    <property type="entry name" value="Thioredoxin"/>
</dbReference>
<accession>A0A4T0NGN5</accession>
<evidence type="ECO:0000256" key="4">
    <source>
        <dbReference type="PIRSR" id="PIRSR000077-4"/>
    </source>
</evidence>
<dbReference type="Gene3D" id="3.40.30.10">
    <property type="entry name" value="Glutaredoxin"/>
    <property type="match status" value="1"/>
</dbReference>
<proteinExistence type="inferred from homology"/>
<evidence type="ECO:0000313" key="7">
    <source>
        <dbReference type="Proteomes" id="UP000307169"/>
    </source>
</evidence>
<evidence type="ECO:0000313" key="6">
    <source>
        <dbReference type="EMBL" id="TIB95338.1"/>
    </source>
</evidence>
<dbReference type="PANTHER" id="PTHR46115">
    <property type="entry name" value="THIOREDOXIN-LIKE PROTEIN 1"/>
    <property type="match status" value="1"/>
</dbReference>
<organism evidence="6 7">
    <name type="scientific">Wallemia mellicola</name>
    <dbReference type="NCBI Taxonomy" id="1708541"/>
    <lineage>
        <taxon>Eukaryota</taxon>
        <taxon>Fungi</taxon>
        <taxon>Dikarya</taxon>
        <taxon>Basidiomycota</taxon>
        <taxon>Wallemiomycotina</taxon>
        <taxon>Wallemiomycetes</taxon>
        <taxon>Wallemiales</taxon>
        <taxon>Wallemiaceae</taxon>
        <taxon>Wallemia</taxon>
    </lineage>
</organism>
<evidence type="ECO:0000259" key="5">
    <source>
        <dbReference type="PROSITE" id="PS51352"/>
    </source>
</evidence>
<dbReference type="OMA" id="DFHALWC"/>
<gene>
    <name evidence="6" type="ORF">E3Q17_04321</name>
</gene>
<dbReference type="EMBL" id="SPRH01000097">
    <property type="protein sequence ID" value="TIB95338.1"/>
    <property type="molecule type" value="Genomic_DNA"/>
</dbReference>
<dbReference type="AlphaFoldDB" id="A0A4T0NGN5"/>
<dbReference type="Proteomes" id="UP000307169">
    <property type="component" value="Unassembled WGS sequence"/>
</dbReference>
<evidence type="ECO:0000256" key="2">
    <source>
        <dbReference type="ARBA" id="ARBA00023157"/>
    </source>
</evidence>
<name>A0A4T0NGN5_9BASI</name>
<dbReference type="InterPro" id="IPR013766">
    <property type="entry name" value="Thioredoxin_domain"/>
</dbReference>
<feature type="disulfide bond" description="Redox-active" evidence="4">
    <location>
        <begin position="32"/>
        <end position="35"/>
    </location>
</feature>
<keyword evidence="4" id="KW-0676">Redox-active center</keyword>
<dbReference type="SUPFAM" id="SSF52833">
    <property type="entry name" value="Thioredoxin-like"/>
    <property type="match status" value="1"/>
</dbReference>
<reference evidence="6 7" key="1">
    <citation type="submission" date="2019-03" db="EMBL/GenBank/DDBJ databases">
        <title>Sequencing 25 genomes of Wallemia mellicola.</title>
        <authorList>
            <person name="Gostincar C."/>
        </authorList>
    </citation>
    <scope>NUCLEOTIDE SEQUENCE [LARGE SCALE GENOMIC DNA]</scope>
    <source>
        <strain evidence="6 7">EXF-1262</strain>
    </source>
</reference>
<evidence type="ECO:0000256" key="1">
    <source>
        <dbReference type="ARBA" id="ARBA00020570"/>
    </source>
</evidence>
<dbReference type="InterPro" id="IPR036249">
    <property type="entry name" value="Thioredoxin-like_sf"/>
</dbReference>
<comment type="similarity">
    <text evidence="3">Belongs to the thioredoxin family.</text>
</comment>
<dbReference type="CDD" id="cd02947">
    <property type="entry name" value="TRX_family"/>
    <property type="match status" value="1"/>
</dbReference>
<dbReference type="Pfam" id="PF00085">
    <property type="entry name" value="Thioredoxin"/>
    <property type="match status" value="1"/>
</dbReference>
<sequence length="109" mass="11961">MTEIVHVKDLEQFKTLVGSSKPTIVKAEAEWCGPCKMIAPIVKKLADATPQVQFISFDVDEASDIAEALSIRSMPTFFLYKSGEKIDQFSGATPPQVQAFVKKAAELVQ</sequence>
<dbReference type="FunFam" id="3.40.30.10:FF:000245">
    <property type="entry name" value="Thioredoxin"/>
    <property type="match status" value="1"/>
</dbReference>
<protein>
    <recommendedName>
        <fullName evidence="1 3">Thioredoxin</fullName>
    </recommendedName>
</protein>
<comment type="caution">
    <text evidence="6">The sequence shown here is derived from an EMBL/GenBank/DDBJ whole genome shotgun (WGS) entry which is preliminary data.</text>
</comment>
<dbReference type="PIRSF" id="PIRSF000077">
    <property type="entry name" value="Thioredoxin"/>
    <property type="match status" value="1"/>
</dbReference>